<dbReference type="Gene3D" id="3.30.950.10">
    <property type="entry name" value="Methyltransferase, Cobalt-precorrin-4 Transmethylase, Domain 2"/>
    <property type="match status" value="1"/>
</dbReference>
<dbReference type="HAMAP" id="MF_01877">
    <property type="entry name" value="16SrRNA_methyltr_I"/>
    <property type="match status" value="1"/>
</dbReference>
<comment type="catalytic activity">
    <reaction evidence="6">
        <text>cytidine(1402) in 16S rRNA + S-adenosyl-L-methionine = 2'-O-methylcytidine(1402) in 16S rRNA + S-adenosyl-L-homocysteine + H(+)</text>
        <dbReference type="Rhea" id="RHEA:42924"/>
        <dbReference type="Rhea" id="RHEA-COMP:10285"/>
        <dbReference type="Rhea" id="RHEA-COMP:10286"/>
        <dbReference type="ChEBI" id="CHEBI:15378"/>
        <dbReference type="ChEBI" id="CHEBI:57856"/>
        <dbReference type="ChEBI" id="CHEBI:59789"/>
        <dbReference type="ChEBI" id="CHEBI:74495"/>
        <dbReference type="ChEBI" id="CHEBI:82748"/>
        <dbReference type="EC" id="2.1.1.198"/>
    </reaction>
</comment>
<protein>
    <recommendedName>
        <fullName evidence="6">Ribosomal RNA small subunit methyltransferase I</fullName>
        <ecNumber evidence="6">2.1.1.198</ecNumber>
    </recommendedName>
    <alternativeName>
        <fullName evidence="6">16S rRNA 2'-O-ribose C1402 methyltransferase</fullName>
    </alternativeName>
    <alternativeName>
        <fullName evidence="6">rRNA (cytidine-2'-O-)-methyltransferase RsmI</fullName>
    </alternativeName>
</protein>
<evidence type="ECO:0000256" key="4">
    <source>
        <dbReference type="ARBA" id="ARBA00022679"/>
    </source>
</evidence>
<proteinExistence type="inferred from homology"/>
<dbReference type="InterPro" id="IPR014777">
    <property type="entry name" value="4pyrrole_Mease_sub1"/>
</dbReference>
<dbReference type="CDD" id="cd11648">
    <property type="entry name" value="RsmI"/>
    <property type="match status" value="1"/>
</dbReference>
<dbReference type="NCBIfam" id="TIGR00096">
    <property type="entry name" value="16S rRNA (cytidine(1402)-2'-O)-methyltransferase"/>
    <property type="match status" value="1"/>
</dbReference>
<evidence type="ECO:0000256" key="1">
    <source>
        <dbReference type="ARBA" id="ARBA00022490"/>
    </source>
</evidence>
<comment type="caution">
    <text evidence="8">The sequence shown here is derived from an EMBL/GenBank/DDBJ whole genome shotgun (WGS) entry which is preliminary data.</text>
</comment>
<reference evidence="8 9" key="1">
    <citation type="journal article" date="2015" name="Nature">
        <title>rRNA introns, odd ribosomes, and small enigmatic genomes across a large radiation of phyla.</title>
        <authorList>
            <person name="Brown C.T."/>
            <person name="Hug L.A."/>
            <person name="Thomas B.C."/>
            <person name="Sharon I."/>
            <person name="Castelle C.J."/>
            <person name="Singh A."/>
            <person name="Wilkins M.J."/>
            <person name="Williams K.H."/>
            <person name="Banfield J.F."/>
        </authorList>
    </citation>
    <scope>NUCLEOTIDE SEQUENCE [LARGE SCALE GENOMIC DNA]</scope>
</reference>
<dbReference type="PANTHER" id="PTHR46111">
    <property type="entry name" value="RIBOSOMAL RNA SMALL SUBUNIT METHYLTRANSFERASE I"/>
    <property type="match status" value="1"/>
</dbReference>
<dbReference type="EC" id="2.1.1.198" evidence="6"/>
<evidence type="ECO:0000256" key="6">
    <source>
        <dbReference type="HAMAP-Rule" id="MF_01877"/>
    </source>
</evidence>
<dbReference type="PIRSF" id="PIRSF005917">
    <property type="entry name" value="MTase_YraL"/>
    <property type="match status" value="1"/>
</dbReference>
<dbReference type="AlphaFoldDB" id="A0A0G1TZQ2"/>
<dbReference type="PANTHER" id="PTHR46111:SF1">
    <property type="entry name" value="RIBOSOMAL RNA SMALL SUBUNIT METHYLTRANSFERASE I"/>
    <property type="match status" value="1"/>
</dbReference>
<sequence length="239" mass="26181">MGTLYIVATPIGNLEDITIRAIKTLFSVDIIACEDTRRTGLLLQELTKRYQTVIPGLTRNPAALVRLDEHTEQQGVPQIIGALTQGQVVALVSDAGTPLISDPGFLLVREAMKRGITVVSIPGPTAAIAALTSSGLPTDKFFFLGYPPEKSSHRIKLFESLLNLHRCKLSSTFILYCAPHKLMQTLEDMKNVFGDIDIVVARELTKVHEEVWRGTISAALDCFANPKGELVLLFNILQA</sequence>
<dbReference type="Proteomes" id="UP000034739">
    <property type="component" value="Unassembled WGS sequence"/>
</dbReference>
<organism evidence="8 9">
    <name type="scientific">Candidatus Gottesmanbacteria bacterium GW2011_GWA2_47_9</name>
    <dbReference type="NCBI Taxonomy" id="1618445"/>
    <lineage>
        <taxon>Bacteria</taxon>
        <taxon>Candidatus Gottesmaniibacteriota</taxon>
    </lineage>
</organism>
<dbReference type="InterPro" id="IPR014776">
    <property type="entry name" value="4pyrrole_Mease_sub2"/>
</dbReference>
<dbReference type="InterPro" id="IPR035996">
    <property type="entry name" value="4pyrrol_Methylase_sf"/>
</dbReference>
<evidence type="ECO:0000256" key="2">
    <source>
        <dbReference type="ARBA" id="ARBA00022552"/>
    </source>
</evidence>
<keyword evidence="2 6" id="KW-0698">rRNA processing</keyword>
<dbReference type="EMBL" id="LCOY01000031">
    <property type="protein sequence ID" value="KKU87311.1"/>
    <property type="molecule type" value="Genomic_DNA"/>
</dbReference>
<keyword evidence="1 6" id="KW-0963">Cytoplasm</keyword>
<accession>A0A0G1TZQ2</accession>
<evidence type="ECO:0000259" key="7">
    <source>
        <dbReference type="Pfam" id="PF00590"/>
    </source>
</evidence>
<evidence type="ECO:0000256" key="5">
    <source>
        <dbReference type="ARBA" id="ARBA00022691"/>
    </source>
</evidence>
<dbReference type="InterPro" id="IPR008189">
    <property type="entry name" value="rRNA_ssu_MeTfrase_I"/>
</dbReference>
<dbReference type="GO" id="GO:0005737">
    <property type="term" value="C:cytoplasm"/>
    <property type="evidence" value="ECO:0007669"/>
    <property type="project" value="UniProtKB-SubCell"/>
</dbReference>
<dbReference type="InterPro" id="IPR000878">
    <property type="entry name" value="4pyrrol_Mease"/>
</dbReference>
<keyword evidence="3 6" id="KW-0489">Methyltransferase</keyword>
<keyword evidence="4 6" id="KW-0808">Transferase</keyword>
<evidence type="ECO:0000313" key="8">
    <source>
        <dbReference type="EMBL" id="KKU87311.1"/>
    </source>
</evidence>
<dbReference type="FunFam" id="3.40.1010.10:FF:000007">
    <property type="entry name" value="Ribosomal RNA small subunit methyltransferase I"/>
    <property type="match status" value="1"/>
</dbReference>
<dbReference type="GO" id="GO:0070677">
    <property type="term" value="F:rRNA (cytosine-2'-O-)-methyltransferase activity"/>
    <property type="evidence" value="ECO:0007669"/>
    <property type="project" value="UniProtKB-UniRule"/>
</dbReference>
<dbReference type="SUPFAM" id="SSF53790">
    <property type="entry name" value="Tetrapyrrole methylase"/>
    <property type="match status" value="1"/>
</dbReference>
<dbReference type="PATRIC" id="fig|1618445.3.peg.891"/>
<dbReference type="Pfam" id="PF00590">
    <property type="entry name" value="TP_methylase"/>
    <property type="match status" value="1"/>
</dbReference>
<dbReference type="InterPro" id="IPR018063">
    <property type="entry name" value="SAM_MeTrfase_RsmI_CS"/>
</dbReference>
<evidence type="ECO:0000313" key="9">
    <source>
        <dbReference type="Proteomes" id="UP000034739"/>
    </source>
</evidence>
<gene>
    <name evidence="6" type="primary">rsmI</name>
    <name evidence="8" type="ORF">UY16_C0031G0015</name>
</gene>
<comment type="subcellular location">
    <subcellularLocation>
        <location evidence="6">Cytoplasm</location>
    </subcellularLocation>
</comment>
<feature type="domain" description="Tetrapyrrole methylase" evidence="7">
    <location>
        <begin position="3"/>
        <end position="218"/>
    </location>
</feature>
<dbReference type="Gene3D" id="3.40.1010.10">
    <property type="entry name" value="Cobalt-precorrin-4 Transmethylase, Domain 1"/>
    <property type="match status" value="1"/>
</dbReference>
<comment type="similarity">
    <text evidence="6">Belongs to the methyltransferase superfamily. RsmI family.</text>
</comment>
<evidence type="ECO:0000256" key="3">
    <source>
        <dbReference type="ARBA" id="ARBA00022603"/>
    </source>
</evidence>
<keyword evidence="5 6" id="KW-0949">S-adenosyl-L-methionine</keyword>
<comment type="function">
    <text evidence="6">Catalyzes the 2'-O-methylation of the ribose of cytidine 1402 (C1402) in 16S rRNA.</text>
</comment>
<dbReference type="PROSITE" id="PS01296">
    <property type="entry name" value="RSMI"/>
    <property type="match status" value="1"/>
</dbReference>
<name>A0A0G1TZQ2_9BACT</name>